<dbReference type="PROSITE" id="PS50089">
    <property type="entry name" value="ZF_RING_2"/>
    <property type="match status" value="1"/>
</dbReference>
<dbReference type="CDD" id="cd16464">
    <property type="entry name" value="RING-H2_Pirh2-like"/>
    <property type="match status" value="1"/>
</dbReference>
<dbReference type="Pfam" id="PF13639">
    <property type="entry name" value="zf-RING_2"/>
    <property type="match status" value="1"/>
</dbReference>
<dbReference type="GO" id="GO:0016567">
    <property type="term" value="P:protein ubiquitination"/>
    <property type="evidence" value="ECO:0007669"/>
    <property type="project" value="TreeGrafter"/>
</dbReference>
<evidence type="ECO:0008006" key="6">
    <source>
        <dbReference type="Google" id="ProtNLM"/>
    </source>
</evidence>
<comment type="caution">
    <text evidence="4">The sequence shown here is derived from an EMBL/GenBank/DDBJ whole genome shotgun (WGS) entry which is preliminary data.</text>
</comment>
<feature type="domain" description="CTCHY-type" evidence="3">
    <location>
        <begin position="197"/>
        <end position="261"/>
    </location>
</feature>
<dbReference type="GO" id="GO:0006511">
    <property type="term" value="P:ubiquitin-dependent protein catabolic process"/>
    <property type="evidence" value="ECO:0007669"/>
    <property type="project" value="TreeGrafter"/>
</dbReference>
<sequence length="339" mass="36979">MRLRIGLRQSRANGHAAERANRCDGEKGKAIIRCGACGRLFGLSGPGGMGGVKNSEAIYTLGEKRGGAFSVINSLIDLFTGGFQQEFGATLVELSTDSLRKIGQVTRGHTTAGDRIWGIRFNLLGREKNVGCGCWTGRVDFSLSDVGRLPGDERSCLAVSAPGTGVYTIGEDAAFALLAAAKFLTAVIATTKQKMRTSGIPKNATTFRDMQCSRSSVHSAILNKRPRKSNITAIHVVFAGCCYSTVLEQGHPCVEKSMHHNCPVCFEYLFDSMKDITVMPCGHTMHLECLKEMQKHSQYSCPMCLKSVCDMTKMWERLDQEVAATPMPEAYLNKLVNFC</sequence>
<accession>A0A176WQ14</accession>
<dbReference type="GO" id="GO:0008270">
    <property type="term" value="F:zinc ion binding"/>
    <property type="evidence" value="ECO:0007669"/>
    <property type="project" value="UniProtKB-KW"/>
</dbReference>
<dbReference type="PROSITE" id="PS51270">
    <property type="entry name" value="ZF_CTCHY"/>
    <property type="match status" value="1"/>
</dbReference>
<dbReference type="GO" id="GO:0061630">
    <property type="term" value="F:ubiquitin protein ligase activity"/>
    <property type="evidence" value="ECO:0007669"/>
    <property type="project" value="TreeGrafter"/>
</dbReference>
<dbReference type="InterPro" id="IPR017921">
    <property type="entry name" value="Znf_CTCHY"/>
</dbReference>
<organism evidence="4 5">
    <name type="scientific">Marchantia polymorpha subsp. ruderalis</name>
    <dbReference type="NCBI Taxonomy" id="1480154"/>
    <lineage>
        <taxon>Eukaryota</taxon>
        <taxon>Viridiplantae</taxon>
        <taxon>Streptophyta</taxon>
        <taxon>Embryophyta</taxon>
        <taxon>Marchantiophyta</taxon>
        <taxon>Marchantiopsida</taxon>
        <taxon>Marchantiidae</taxon>
        <taxon>Marchantiales</taxon>
        <taxon>Marchantiaceae</taxon>
        <taxon>Marchantia</taxon>
    </lineage>
</organism>
<evidence type="ECO:0000313" key="4">
    <source>
        <dbReference type="EMBL" id="OAE34402.1"/>
    </source>
</evidence>
<dbReference type="EMBL" id="LVLJ01000408">
    <property type="protein sequence ID" value="OAE34402.1"/>
    <property type="molecule type" value="Genomic_DNA"/>
</dbReference>
<dbReference type="PANTHER" id="PTHR21319">
    <property type="entry name" value="RING FINGER AND CHY ZINC FINGER DOMAIN-CONTAINING PROTEIN 1"/>
    <property type="match status" value="1"/>
</dbReference>
<reference evidence="4" key="1">
    <citation type="submission" date="2016-03" db="EMBL/GenBank/DDBJ databases">
        <title>Mechanisms controlling the formation of the plant cell surface in tip-growing cells are functionally conserved among land plants.</title>
        <authorList>
            <person name="Honkanen S."/>
            <person name="Jones V.A."/>
            <person name="Morieri G."/>
            <person name="Champion C."/>
            <person name="Hetherington A.J."/>
            <person name="Kelly S."/>
            <person name="Saint-Marcoux D."/>
            <person name="Proust H."/>
            <person name="Prescott H."/>
            <person name="Dolan L."/>
        </authorList>
    </citation>
    <scope>NUCLEOTIDE SEQUENCE [LARGE SCALE GENOMIC DNA]</scope>
    <source>
        <tissue evidence="4">Whole gametophyte</tissue>
    </source>
</reference>
<gene>
    <name evidence="4" type="ORF">AXG93_4875s1210</name>
</gene>
<dbReference type="GO" id="GO:0005634">
    <property type="term" value="C:nucleus"/>
    <property type="evidence" value="ECO:0007669"/>
    <property type="project" value="TreeGrafter"/>
</dbReference>
<keyword evidence="1" id="KW-0479">Metal-binding</keyword>
<keyword evidence="1" id="KW-0862">Zinc</keyword>
<protein>
    <recommendedName>
        <fullName evidence="6">RING-type domain-containing protein</fullName>
    </recommendedName>
</protein>
<dbReference type="InterPro" id="IPR013083">
    <property type="entry name" value="Znf_RING/FYVE/PHD"/>
</dbReference>
<keyword evidence="1" id="KW-0863">Zinc-finger</keyword>
<name>A0A176WQ14_MARPO</name>
<dbReference type="InterPro" id="IPR001841">
    <property type="entry name" value="Znf_RING"/>
</dbReference>
<dbReference type="Proteomes" id="UP000077202">
    <property type="component" value="Unassembled WGS sequence"/>
</dbReference>
<evidence type="ECO:0000259" key="3">
    <source>
        <dbReference type="PROSITE" id="PS51270"/>
    </source>
</evidence>
<proteinExistence type="predicted"/>
<keyword evidence="5" id="KW-1185">Reference proteome</keyword>
<evidence type="ECO:0000259" key="2">
    <source>
        <dbReference type="PROSITE" id="PS50089"/>
    </source>
</evidence>
<dbReference type="PANTHER" id="PTHR21319:SF53">
    <property type="entry name" value="RING FINGER AND CHY ZINC FINGER DOMAIN-CONTAINING PROTEIN 1"/>
    <property type="match status" value="1"/>
</dbReference>
<dbReference type="AlphaFoldDB" id="A0A176WQ14"/>
<evidence type="ECO:0000256" key="1">
    <source>
        <dbReference type="PROSITE-ProRule" id="PRU00175"/>
    </source>
</evidence>
<dbReference type="SMART" id="SM00184">
    <property type="entry name" value="RING"/>
    <property type="match status" value="1"/>
</dbReference>
<feature type="domain" description="RING-type" evidence="2">
    <location>
        <begin position="262"/>
        <end position="304"/>
    </location>
</feature>
<evidence type="ECO:0000313" key="5">
    <source>
        <dbReference type="Proteomes" id="UP000077202"/>
    </source>
</evidence>
<dbReference type="SUPFAM" id="SSF57850">
    <property type="entry name" value="RING/U-box"/>
    <property type="match status" value="1"/>
</dbReference>
<dbReference type="Gene3D" id="3.30.40.10">
    <property type="entry name" value="Zinc/RING finger domain, C3HC4 (zinc finger)"/>
    <property type="match status" value="1"/>
</dbReference>